<dbReference type="EMBL" id="BLSA01000008">
    <property type="protein sequence ID" value="GFP31815.1"/>
    <property type="molecule type" value="Genomic_DNA"/>
</dbReference>
<accession>A0A6V8PGM7</accession>
<dbReference type="GO" id="GO:0035438">
    <property type="term" value="F:cyclic-di-GMP binding"/>
    <property type="evidence" value="ECO:0007669"/>
    <property type="project" value="InterPro"/>
</dbReference>
<dbReference type="InterPro" id="IPR009875">
    <property type="entry name" value="PilZ_domain"/>
</dbReference>
<dbReference type="Gene3D" id="2.40.10.220">
    <property type="entry name" value="predicted glycosyltransferase like domains"/>
    <property type="match status" value="1"/>
</dbReference>
<organism evidence="2 3">
    <name type="scientific">Candidatus Hakubella thermalkaliphila</name>
    <dbReference type="NCBI Taxonomy" id="2754717"/>
    <lineage>
        <taxon>Bacteria</taxon>
        <taxon>Bacillati</taxon>
        <taxon>Actinomycetota</taxon>
        <taxon>Actinomycetota incertae sedis</taxon>
        <taxon>Candidatus Hakubellales</taxon>
        <taxon>Candidatus Hakubellaceae</taxon>
        <taxon>Candidatus Hakubella</taxon>
    </lineage>
</organism>
<reference evidence="2 3" key="1">
    <citation type="journal article" date="2020" name="Front. Microbiol.">
        <title>Single-cell genomics of novel Actinobacteria with the Wood-Ljungdahl pathway discovered in a serpentinizing system.</title>
        <authorList>
            <person name="Merino N."/>
            <person name="Kawai M."/>
            <person name="Boyd E.S."/>
            <person name="Colman D.R."/>
            <person name="McGlynn S.E."/>
            <person name="Nealson K.H."/>
            <person name="Kurokawa K."/>
            <person name="Hongoh Y."/>
        </authorList>
    </citation>
    <scope>NUCLEOTIDE SEQUENCE [LARGE SCALE GENOMIC DNA]</scope>
    <source>
        <strain evidence="2 3">S42</strain>
    </source>
</reference>
<feature type="domain" description="PilZ" evidence="1">
    <location>
        <begin position="36"/>
        <end position="120"/>
    </location>
</feature>
<gene>
    <name evidence="2" type="ORF">HKBW3S42_00121</name>
</gene>
<protein>
    <recommendedName>
        <fullName evidence="1">PilZ domain-containing protein</fullName>
    </recommendedName>
</protein>
<comment type="caution">
    <text evidence="2">The sequence shown here is derived from an EMBL/GenBank/DDBJ whole genome shotgun (WGS) entry which is preliminary data.</text>
</comment>
<evidence type="ECO:0000313" key="3">
    <source>
        <dbReference type="Proteomes" id="UP000568877"/>
    </source>
</evidence>
<proteinExistence type="predicted"/>
<evidence type="ECO:0000313" key="2">
    <source>
        <dbReference type="EMBL" id="GFP31815.1"/>
    </source>
</evidence>
<name>A0A6V8PGM7_9ACTN</name>
<dbReference type="SUPFAM" id="SSF141371">
    <property type="entry name" value="PilZ domain-like"/>
    <property type="match status" value="1"/>
</dbReference>
<sequence length="124" mass="14074">MEKVICPNCGKASYTASPQTNPPCPYCGHPFQTEEERRCEPRRREKEVLVLLLNSEAIPARTVDISPRGIGLELRENPDLKPGQQVVLDIHSLRLRKRAQLIWLCSQGERAWRGGLEFLETIPA</sequence>
<dbReference type="Proteomes" id="UP000568877">
    <property type="component" value="Unassembled WGS sequence"/>
</dbReference>
<evidence type="ECO:0000259" key="1">
    <source>
        <dbReference type="Pfam" id="PF07238"/>
    </source>
</evidence>
<dbReference type="Pfam" id="PF07238">
    <property type="entry name" value="PilZ"/>
    <property type="match status" value="1"/>
</dbReference>
<dbReference type="AlphaFoldDB" id="A0A6V8PGM7"/>